<keyword evidence="4" id="KW-1185">Reference proteome</keyword>
<organism evidence="3 4">
    <name type="scientific">Dreissena polymorpha</name>
    <name type="common">Zebra mussel</name>
    <name type="synonym">Mytilus polymorpha</name>
    <dbReference type="NCBI Taxonomy" id="45954"/>
    <lineage>
        <taxon>Eukaryota</taxon>
        <taxon>Metazoa</taxon>
        <taxon>Spiralia</taxon>
        <taxon>Lophotrochozoa</taxon>
        <taxon>Mollusca</taxon>
        <taxon>Bivalvia</taxon>
        <taxon>Autobranchia</taxon>
        <taxon>Heteroconchia</taxon>
        <taxon>Euheterodonta</taxon>
        <taxon>Imparidentia</taxon>
        <taxon>Neoheterodontei</taxon>
        <taxon>Myida</taxon>
        <taxon>Dreissenoidea</taxon>
        <taxon>Dreissenidae</taxon>
        <taxon>Dreissena</taxon>
    </lineage>
</organism>
<evidence type="ECO:0000256" key="1">
    <source>
        <dbReference type="SAM" id="Phobius"/>
    </source>
</evidence>
<keyword evidence="1" id="KW-0472">Membrane</keyword>
<name>A0A9D4F7U2_DREPO</name>
<feature type="transmembrane region" description="Helical" evidence="1">
    <location>
        <begin position="20"/>
        <end position="39"/>
    </location>
</feature>
<reference evidence="3" key="1">
    <citation type="journal article" date="2019" name="bioRxiv">
        <title>The Genome of the Zebra Mussel, Dreissena polymorpha: A Resource for Invasive Species Research.</title>
        <authorList>
            <person name="McCartney M.A."/>
            <person name="Auch B."/>
            <person name="Kono T."/>
            <person name="Mallez S."/>
            <person name="Zhang Y."/>
            <person name="Obille A."/>
            <person name="Becker A."/>
            <person name="Abrahante J.E."/>
            <person name="Garbe J."/>
            <person name="Badalamenti J.P."/>
            <person name="Herman A."/>
            <person name="Mangelson H."/>
            <person name="Liachko I."/>
            <person name="Sullivan S."/>
            <person name="Sone E.D."/>
            <person name="Koren S."/>
            <person name="Silverstein K.A.T."/>
            <person name="Beckman K.B."/>
            <person name="Gohl D.M."/>
        </authorList>
    </citation>
    <scope>NUCLEOTIDE SEQUENCE</scope>
    <source>
        <strain evidence="3">Duluth1</strain>
        <tissue evidence="3">Whole animal</tissue>
    </source>
</reference>
<evidence type="ECO:0000313" key="3">
    <source>
        <dbReference type="EMBL" id="KAH3792523.1"/>
    </source>
</evidence>
<protein>
    <recommendedName>
        <fullName evidence="2">NACHT domain-containing protein</fullName>
    </recommendedName>
</protein>
<keyword evidence="1" id="KW-0812">Transmembrane</keyword>
<dbReference type="InterPro" id="IPR027417">
    <property type="entry name" value="P-loop_NTPase"/>
</dbReference>
<keyword evidence="1" id="KW-1133">Transmembrane helix</keyword>
<dbReference type="Pfam" id="PF05729">
    <property type="entry name" value="NACHT"/>
    <property type="match status" value="1"/>
</dbReference>
<dbReference type="SUPFAM" id="SSF52540">
    <property type="entry name" value="P-loop containing nucleoside triphosphate hydrolases"/>
    <property type="match status" value="1"/>
</dbReference>
<comment type="caution">
    <text evidence="3">The sequence shown here is derived from an EMBL/GenBank/DDBJ whole genome shotgun (WGS) entry which is preliminary data.</text>
</comment>
<accession>A0A9D4F7U2</accession>
<evidence type="ECO:0000313" key="4">
    <source>
        <dbReference type="Proteomes" id="UP000828390"/>
    </source>
</evidence>
<sequence>MENMDFNETETCHVMDTYVANLFVPLCLCVLIGIVTYLAHRCFQKRFRKHHIEGINTGHDKSTSPTVFYERIDASVKDTAAELKPMINQSPETVSRSSIIADENFSSCFEEKTIYTRQTVEDTEITLTENKQDSSTEIVSAIETHAFLSSEIKSSEANLAAHIEKSEIFTLRTIEDTEMALQDCTTEIVSHIGKHTSYLSSAINSSENKQSALIEKSAIDTRRAIEDISMEFKEIQQDFATEIVSQTGKQISFLSSEMKSSENNITASIEKDGKDTRCTIESLGRKMDHIIAVTKHVNVDCSKDKDSEDRTSPGQDEYVQKCHDFRERLIKFYTTTKNTVSVSPLREGRDKPIWDVFVQPKLSHVTIEKDGSRKKTRNSVHQYKSLFYKDEMLSSRVFVQGEPGMGKTTFLTKLALDWCDAVSGHNPDHRPTFSDVETLKEFRFLFQISLRDAKRQREVIEMIKTQIIDMIYPGEVKREEIFQLLPHILERETYIVTMDGLNEWVDRLNQFVIPLLAQWHSKCVSIITSRPWKMADERIKDSEIKTLIEVEGIIDTEELANKIIDSLQTGNVKTTPEFMKYVNERQFGSLLKSPWLQTLLVNCWMNKMELSGSLCEINCILIDTLFKNALAEKGYFQKGNSFQCLTNTSFIQRQINIFDALANVAFNFTFLSSKSPVFTEREVLNHMSEKQLKFCLDAGVLTQRYSFNIAGQNAQFSFLHETLQEFMTAYYIANSMQDLIKQFKTGSKYNVLEMSQTIIYLCGLDCKKANTLINCLVDDEFLKDMSHGLSMCIKGFYNQENLLAFQDDNGTRRNVLKSNNDNMDYDARCFALSVLFQRMVIAGCIEAKASGEKEICLNCRDFIFNQNLTESDSNALEQLLLYNCADVRSLIVESNCLQISEILTVIHKSKHCLARVMITMTPEISKELHHTSIRELNCIGQFDVSSCSYVLPSLSQLTYLRIEDTSFLQDIALPETIQNIVLSKCKCSSEWLCSLLITLSSLDHPVECELWNVVLQLSEDIRGDEAHTHISDLRSQILSHDLSNIVILVENGSRELFELLRDTSIGILDLRTAECASLTSEILHSLNKLTKLYLRGTYTGRCDLRLPASLQCISLQKGECSSEWLCSLLITLSSLDHPVKCDLWDVVLQLSEDIRGDEAHTHISDLRSQILSHDLSNIEILVKNGSKELFELLRDTSIGILNLTTANCASLASEILHTLNKLTKLYLRGTYTGRCDLRLPASLQCISLQECECSSEWLCSLLITLSSLDHPVKCELCDVVLQSSEDIRGDEAHTHISDLRSQILSHDLSNIEILVENGSKELFEVLRDTSIGILILWTANCASLASEILYTLNKLTKLYLRGTYTGRCDLRLPASLQCISLQECECSSEWLCSLLITLSSLDHPVKCDLWDVVLQLSEDIRGDEAHTHISDLRSQILSHDMSNINLIVKNGSKELFELLRDTSIGILNLRTTNCASLASEILHTLNKLTKLYLRGTYTGRCDLRLPASLQCISLQECECSYEWLCSLLITLSSLDHPVECELWDVVLHLSEDIHGDEANTHISDLRSEILSHDLSNVKILVENGSKELFELLRDTSIGILDLRTAECASLASEILHSLNKLTKLDLWGTYTGRCDLRLPASLQCISLQEGECSSEWLCSLLITLSLLDHPVECRLCDVVLQSSEEIRGNEAHTHMSNLRSEILSHDLSNIEILVNNGSKELFELLRDTSIGSLIVMATDSCTLETIVRRKMSMLKKINLLGTFLTRLEYDLPESLESMYLQGGKYSLELLYSVLIKLAPIKHHVQLDVGDCFVVSSNETCTTSLNDCVMQSECSTNVKADVNDSSNTNVSDLHTQMVSCDMSNIDLRVLKFQKERFEMLRGTSIRSVQLQAFDDVSLTFVTQNTLPAFTEIRLQGTYLTDFNHTLPPTLQLFIIQIGTCSSDWLYSLMLKLSTLNHAVRVRLIEYVVLQRREAIEKKTEPLMRGADLSRLKLEVFKDCPGLYETLPTMHITSLNMTKIEHTYLLSQTLPLLTHLQQLRICLNKYDMEMKLPECIKYVFIIYKKVSPSSLQQYVNYLSTIKHSVQCKLLFRVEENDDEYTRIKQDFCELKSVNVQHFEIVNKKGTVRKAAALTLFATADDCDDDYDKHLLRWEGEYVDSKPWIHYCKIRLNILYTDACGVSS</sequence>
<evidence type="ECO:0000259" key="2">
    <source>
        <dbReference type="Pfam" id="PF05729"/>
    </source>
</evidence>
<dbReference type="InterPro" id="IPR007111">
    <property type="entry name" value="NACHT_NTPase"/>
</dbReference>
<dbReference type="PANTHER" id="PTHR46312">
    <property type="entry name" value="NACHT DOMAIN-CONTAINING PROTEIN"/>
    <property type="match status" value="1"/>
</dbReference>
<reference evidence="3" key="2">
    <citation type="submission" date="2020-11" db="EMBL/GenBank/DDBJ databases">
        <authorList>
            <person name="McCartney M.A."/>
            <person name="Auch B."/>
            <person name="Kono T."/>
            <person name="Mallez S."/>
            <person name="Becker A."/>
            <person name="Gohl D.M."/>
            <person name="Silverstein K.A.T."/>
            <person name="Koren S."/>
            <person name="Bechman K.B."/>
            <person name="Herman A."/>
            <person name="Abrahante J.E."/>
            <person name="Garbe J."/>
        </authorList>
    </citation>
    <scope>NUCLEOTIDE SEQUENCE</scope>
    <source>
        <strain evidence="3">Duluth1</strain>
        <tissue evidence="3">Whole animal</tissue>
    </source>
</reference>
<dbReference type="EMBL" id="JAIWYP010000007">
    <property type="protein sequence ID" value="KAH3792523.1"/>
    <property type="molecule type" value="Genomic_DNA"/>
</dbReference>
<dbReference type="Gene3D" id="3.40.50.300">
    <property type="entry name" value="P-loop containing nucleotide triphosphate hydrolases"/>
    <property type="match status" value="1"/>
</dbReference>
<gene>
    <name evidence="3" type="ORF">DPMN_146020</name>
</gene>
<dbReference type="PANTHER" id="PTHR46312:SF2">
    <property type="entry name" value="NUCLEOTIDE-BINDING OLIGOMERIZATION DOMAIN-CONTAINING PROTEIN 2-LIKE"/>
    <property type="match status" value="1"/>
</dbReference>
<feature type="domain" description="NACHT" evidence="2">
    <location>
        <begin position="396"/>
        <end position="553"/>
    </location>
</feature>
<proteinExistence type="predicted"/>
<dbReference type="Proteomes" id="UP000828390">
    <property type="component" value="Unassembled WGS sequence"/>
</dbReference>